<feature type="region of interest" description="Disordered" evidence="2">
    <location>
        <begin position="85"/>
        <end position="106"/>
    </location>
</feature>
<protein>
    <submittedName>
        <fullName evidence="4">ATP-binding cassette domain-containing protein</fullName>
    </submittedName>
</protein>
<proteinExistence type="predicted"/>
<dbReference type="GO" id="GO:0005524">
    <property type="term" value="F:ATP binding"/>
    <property type="evidence" value="ECO:0007669"/>
    <property type="project" value="UniProtKB-KW"/>
</dbReference>
<reference evidence="4 5" key="1">
    <citation type="submission" date="2019-10" db="EMBL/GenBank/DDBJ databases">
        <title>Genome sequencing of Lactobacillus graminis.</title>
        <authorList>
            <person name="Kim K."/>
        </authorList>
    </citation>
    <scope>NUCLEOTIDE SEQUENCE [LARGE SCALE GENOMIC DNA]</scope>
    <source>
        <strain evidence="4 5">LG542</strain>
    </source>
</reference>
<dbReference type="InterPro" id="IPR027417">
    <property type="entry name" value="P-loop_NTPase"/>
</dbReference>
<evidence type="ECO:0000313" key="4">
    <source>
        <dbReference type="EMBL" id="QFP78947.1"/>
    </source>
</evidence>
<dbReference type="SUPFAM" id="SSF52540">
    <property type="entry name" value="P-loop containing nucleoside triphosphate hydrolases"/>
    <property type="match status" value="1"/>
</dbReference>
<dbReference type="EMBL" id="CP045007">
    <property type="protein sequence ID" value="QFP78947.1"/>
    <property type="molecule type" value="Genomic_DNA"/>
</dbReference>
<organism evidence="4 5">
    <name type="scientific">Latilactobacillus graminis</name>
    <dbReference type="NCBI Taxonomy" id="60519"/>
    <lineage>
        <taxon>Bacteria</taxon>
        <taxon>Bacillati</taxon>
        <taxon>Bacillota</taxon>
        <taxon>Bacilli</taxon>
        <taxon>Lactobacillales</taxon>
        <taxon>Lactobacillaceae</taxon>
        <taxon>Latilactobacillus</taxon>
    </lineage>
</organism>
<dbReference type="Gene3D" id="3.40.50.300">
    <property type="entry name" value="P-loop containing nucleotide triphosphate hydrolases"/>
    <property type="match status" value="1"/>
</dbReference>
<keyword evidence="5" id="KW-1185">Reference proteome</keyword>
<evidence type="ECO:0000313" key="5">
    <source>
        <dbReference type="Proteomes" id="UP000326334"/>
    </source>
</evidence>
<keyword evidence="1" id="KW-0813">Transport</keyword>
<name>A0ABX6C5Y2_9LACO</name>
<keyword evidence="4" id="KW-0547">Nucleotide-binding</keyword>
<evidence type="ECO:0000256" key="1">
    <source>
        <dbReference type="ARBA" id="ARBA00022448"/>
    </source>
</evidence>
<dbReference type="InterPro" id="IPR003439">
    <property type="entry name" value="ABC_transporter-like_ATP-bd"/>
</dbReference>
<dbReference type="InterPro" id="IPR050166">
    <property type="entry name" value="ABC_transporter_ATP-bind"/>
</dbReference>
<dbReference type="Proteomes" id="UP000326334">
    <property type="component" value="Chromosome"/>
</dbReference>
<accession>A0ABX6C5Y2</accession>
<gene>
    <name evidence="4" type="ORF">LG542_01270</name>
</gene>
<dbReference type="PANTHER" id="PTHR42788:SF13">
    <property type="entry name" value="ALIPHATIC SULFONATES IMPORT ATP-BINDING PROTEIN SSUB"/>
    <property type="match status" value="1"/>
</dbReference>
<dbReference type="PANTHER" id="PTHR42788">
    <property type="entry name" value="TAURINE IMPORT ATP-BINDING PROTEIN-RELATED"/>
    <property type="match status" value="1"/>
</dbReference>
<sequence>MDRGMIAVSLIDVRRVAKRYQMGETTIVAKRDINFTVNAGELAVILGPSGAGKSTVLTILGIAGFCLKTSIGEVADQAKIALRTPHEQQQHYRKTVRWGPAKQEKQ</sequence>
<evidence type="ECO:0000259" key="3">
    <source>
        <dbReference type="Pfam" id="PF00005"/>
    </source>
</evidence>
<dbReference type="Pfam" id="PF00005">
    <property type="entry name" value="ABC_tran"/>
    <property type="match status" value="1"/>
</dbReference>
<evidence type="ECO:0000256" key="2">
    <source>
        <dbReference type="SAM" id="MobiDB-lite"/>
    </source>
</evidence>
<keyword evidence="4" id="KW-0067">ATP-binding</keyword>
<feature type="domain" description="ABC transporter" evidence="3">
    <location>
        <begin position="31"/>
        <end position="98"/>
    </location>
</feature>